<evidence type="ECO:0000313" key="2">
    <source>
        <dbReference type="Proteomes" id="UP000887116"/>
    </source>
</evidence>
<keyword evidence="2" id="KW-1185">Reference proteome</keyword>
<dbReference type="EMBL" id="BMAO01039319">
    <property type="protein sequence ID" value="GFR30562.1"/>
    <property type="molecule type" value="Genomic_DNA"/>
</dbReference>
<accession>A0A8X6M3G6</accession>
<reference evidence="1" key="1">
    <citation type="submission" date="2020-07" db="EMBL/GenBank/DDBJ databases">
        <title>Multicomponent nature underlies the extraordinary mechanical properties of spider dragline silk.</title>
        <authorList>
            <person name="Kono N."/>
            <person name="Nakamura H."/>
            <person name="Mori M."/>
            <person name="Yoshida Y."/>
            <person name="Ohtoshi R."/>
            <person name="Malay A.D."/>
            <person name="Moran D.A.P."/>
            <person name="Tomita M."/>
            <person name="Numata K."/>
            <person name="Arakawa K."/>
        </authorList>
    </citation>
    <scope>NUCLEOTIDE SEQUENCE</scope>
</reference>
<gene>
    <name evidence="1" type="ORF">TNCT_566971</name>
</gene>
<comment type="caution">
    <text evidence="1">The sequence shown here is derived from an EMBL/GenBank/DDBJ whole genome shotgun (WGS) entry which is preliminary data.</text>
</comment>
<sequence length="121" mass="13287">MSSYCHGFSERRGALSSQMLGSPSTFPGSIQNSAEVCGTSGADAVEGRGIWDGGGKQTNKAAKKFQYFRQTRRISRIRAAEVKRGNKSLCLRFSKCIIKLQTSSKNGDRRFALESFLDNVV</sequence>
<dbReference type="AlphaFoldDB" id="A0A8X6M3G6"/>
<protein>
    <submittedName>
        <fullName evidence="1">Uncharacterized protein</fullName>
    </submittedName>
</protein>
<proteinExistence type="predicted"/>
<evidence type="ECO:0000313" key="1">
    <source>
        <dbReference type="EMBL" id="GFR30562.1"/>
    </source>
</evidence>
<organism evidence="1 2">
    <name type="scientific">Trichonephila clavata</name>
    <name type="common">Joro spider</name>
    <name type="synonym">Nephila clavata</name>
    <dbReference type="NCBI Taxonomy" id="2740835"/>
    <lineage>
        <taxon>Eukaryota</taxon>
        <taxon>Metazoa</taxon>
        <taxon>Ecdysozoa</taxon>
        <taxon>Arthropoda</taxon>
        <taxon>Chelicerata</taxon>
        <taxon>Arachnida</taxon>
        <taxon>Araneae</taxon>
        <taxon>Araneomorphae</taxon>
        <taxon>Entelegynae</taxon>
        <taxon>Araneoidea</taxon>
        <taxon>Nephilidae</taxon>
        <taxon>Trichonephila</taxon>
    </lineage>
</organism>
<dbReference type="Proteomes" id="UP000887116">
    <property type="component" value="Unassembled WGS sequence"/>
</dbReference>
<name>A0A8X6M3G6_TRICU</name>